<name>A0AAN4W0T3_9BACT</name>
<dbReference type="Gene3D" id="3.40.630.30">
    <property type="match status" value="1"/>
</dbReference>
<dbReference type="AlphaFoldDB" id="A0AAN4W0T3"/>
<organism evidence="2 3">
    <name type="scientific">Persicobacter diffluens</name>
    <dbReference type="NCBI Taxonomy" id="981"/>
    <lineage>
        <taxon>Bacteria</taxon>
        <taxon>Pseudomonadati</taxon>
        <taxon>Bacteroidota</taxon>
        <taxon>Cytophagia</taxon>
        <taxon>Cytophagales</taxon>
        <taxon>Persicobacteraceae</taxon>
        <taxon>Persicobacter</taxon>
    </lineage>
</organism>
<proteinExistence type="predicted"/>
<dbReference type="SUPFAM" id="SSF55729">
    <property type="entry name" value="Acyl-CoA N-acyltransferases (Nat)"/>
    <property type="match status" value="1"/>
</dbReference>
<sequence>MILDGVLIRPETAEDFEGVYEVNKSAFDSEAEPQLVNELRAEKTAFIPELSLVATFKGKIVGHIMFTHLGVKHPEYKGGMITLAPMAVQPEFQTQGIGSVLIREGLTQAQKMGFETVVVLGHEKYYPKFGFQEAALFGVKAPFTVPSSAFMVKILSEEFNPAHAGEVIYPQAFELV</sequence>
<dbReference type="InterPro" id="IPR050276">
    <property type="entry name" value="MshD_Acetyltransferase"/>
</dbReference>
<dbReference type="GO" id="GO:0016747">
    <property type="term" value="F:acyltransferase activity, transferring groups other than amino-acyl groups"/>
    <property type="evidence" value="ECO:0007669"/>
    <property type="project" value="InterPro"/>
</dbReference>
<dbReference type="PANTHER" id="PTHR43617">
    <property type="entry name" value="L-AMINO ACID N-ACETYLTRANSFERASE"/>
    <property type="match status" value="1"/>
</dbReference>
<dbReference type="EMBL" id="BQKE01000002">
    <property type="protein sequence ID" value="GJM62626.1"/>
    <property type="molecule type" value="Genomic_DNA"/>
</dbReference>
<evidence type="ECO:0000313" key="2">
    <source>
        <dbReference type="EMBL" id="GJM62626.1"/>
    </source>
</evidence>
<evidence type="ECO:0000259" key="1">
    <source>
        <dbReference type="PROSITE" id="PS51186"/>
    </source>
</evidence>
<gene>
    <name evidence="2" type="ORF">PEDI_31780</name>
</gene>
<reference evidence="2 3" key="1">
    <citation type="submission" date="2021-12" db="EMBL/GenBank/DDBJ databases">
        <title>Genome sequencing of bacteria with rrn-lacking chromosome and rrn-plasmid.</title>
        <authorList>
            <person name="Anda M."/>
            <person name="Iwasaki W."/>
        </authorList>
    </citation>
    <scope>NUCLEOTIDE SEQUENCE [LARGE SCALE GENOMIC DNA]</scope>
    <source>
        <strain evidence="2 3">NBRC 15940</strain>
    </source>
</reference>
<dbReference type="PANTHER" id="PTHR43617:SF2">
    <property type="entry name" value="UPF0039 PROTEIN SLL0451"/>
    <property type="match status" value="1"/>
</dbReference>
<dbReference type="Proteomes" id="UP001310022">
    <property type="component" value="Unassembled WGS sequence"/>
</dbReference>
<dbReference type="InterPro" id="IPR016181">
    <property type="entry name" value="Acyl_CoA_acyltransferase"/>
</dbReference>
<dbReference type="CDD" id="cd04301">
    <property type="entry name" value="NAT_SF"/>
    <property type="match status" value="1"/>
</dbReference>
<dbReference type="RefSeq" id="WP_338237879.1">
    <property type="nucleotide sequence ID" value="NZ_BQKE01000002.1"/>
</dbReference>
<keyword evidence="3" id="KW-1185">Reference proteome</keyword>
<comment type="caution">
    <text evidence="2">The sequence shown here is derived from an EMBL/GenBank/DDBJ whole genome shotgun (WGS) entry which is preliminary data.</text>
</comment>
<dbReference type="InterPro" id="IPR000182">
    <property type="entry name" value="GNAT_dom"/>
</dbReference>
<protein>
    <submittedName>
        <fullName evidence="2">N-acetyltransferase</fullName>
    </submittedName>
</protein>
<evidence type="ECO:0000313" key="3">
    <source>
        <dbReference type="Proteomes" id="UP001310022"/>
    </source>
</evidence>
<accession>A0AAN4W0T3</accession>
<feature type="domain" description="N-acetyltransferase" evidence="1">
    <location>
        <begin position="6"/>
        <end position="156"/>
    </location>
</feature>
<dbReference type="PROSITE" id="PS51186">
    <property type="entry name" value="GNAT"/>
    <property type="match status" value="1"/>
</dbReference>
<dbReference type="Pfam" id="PF00583">
    <property type="entry name" value="Acetyltransf_1"/>
    <property type="match status" value="1"/>
</dbReference>